<dbReference type="GO" id="GO:0009089">
    <property type="term" value="P:lysine biosynthetic process via diaminopimelate"/>
    <property type="evidence" value="ECO:0007669"/>
    <property type="project" value="UniProtKB-UniRule"/>
</dbReference>
<dbReference type="PROSITE" id="PS01326">
    <property type="entry name" value="DAP_EPIMERASE"/>
    <property type="match status" value="1"/>
</dbReference>
<keyword evidence="5 8" id="KW-0457">Lysine biosynthesis</keyword>
<comment type="function">
    <text evidence="8">Catalyzes the stereoinversion of LL-2,6-diaminopimelate (L,L-DAP) to meso-diaminopimelate (meso-DAP), a precursor of L-lysine and an essential component of the bacterial peptidoglycan.</text>
</comment>
<dbReference type="SUPFAM" id="SSF54506">
    <property type="entry name" value="Diaminopimelate epimerase-like"/>
    <property type="match status" value="2"/>
</dbReference>
<evidence type="ECO:0000256" key="1">
    <source>
        <dbReference type="ARBA" id="ARBA00005196"/>
    </source>
</evidence>
<dbReference type="AlphaFoldDB" id="A0A848KSR1"/>
<feature type="site" description="Could be important to modulate the pK values of the two catalytic cysteine residues" evidence="8">
    <location>
        <position position="176"/>
    </location>
</feature>
<evidence type="ECO:0000256" key="8">
    <source>
        <dbReference type="HAMAP-Rule" id="MF_00197"/>
    </source>
</evidence>
<keyword evidence="4 8" id="KW-0028">Amino-acid biosynthesis</keyword>
<dbReference type="RefSeq" id="WP_170192395.1">
    <property type="nucleotide sequence ID" value="NZ_JABBNB010000001.1"/>
</dbReference>
<keyword evidence="8" id="KW-0963">Cytoplasm</keyword>
<comment type="similarity">
    <text evidence="2 8">Belongs to the diaminopimelate epimerase family.</text>
</comment>
<proteinExistence type="inferred from homology"/>
<feature type="site" description="Could be important to modulate the pK values of the two catalytic cysteine residues" evidence="8">
    <location>
        <position position="232"/>
    </location>
</feature>
<feature type="binding site" evidence="8">
    <location>
        <begin position="232"/>
        <end position="233"/>
    </location>
    <ligand>
        <name>substrate</name>
    </ligand>
</feature>
<sequence>MTLAVPDADFASHFFKGHGTQNDFVILYDPAAALDLTVEAVAALCDRQRGIGADGLLRVARAGELVARGVLDAHPDDVAPEDWFMDYRNADGSIAEMCGNGVRVFAHFCRAAGLVESDVFTVGSRAGGRVVTVHSFDDSEAEVSVSMGLARLGVESSARIDGVDYAGVAVDVGNPHLAAVVDGLSVQQLAALDFSRGASFDAEVFPHGVNVEVLTAPVAHGAVFDASMRVIERGVGETRSCGTGLVAAAAAALRSIGRDTGELRLTVPGGQVTVTIDAAGATLRGPSRLVARGTLIDGWQRG</sequence>
<dbReference type="GO" id="GO:0005829">
    <property type="term" value="C:cytosol"/>
    <property type="evidence" value="ECO:0007669"/>
    <property type="project" value="TreeGrafter"/>
</dbReference>
<evidence type="ECO:0000256" key="4">
    <source>
        <dbReference type="ARBA" id="ARBA00022605"/>
    </source>
</evidence>
<name>A0A848KSR1_9ACTN</name>
<comment type="subunit">
    <text evidence="8">Homodimer.</text>
</comment>
<comment type="subcellular location">
    <subcellularLocation>
        <location evidence="8">Cytoplasm</location>
    </subcellularLocation>
</comment>
<comment type="caution">
    <text evidence="10">The sequence shown here is derived from an EMBL/GenBank/DDBJ whole genome shotgun (WGS) entry which is preliminary data.</text>
</comment>
<dbReference type="InterPro" id="IPR018510">
    <property type="entry name" value="DAP_epimerase_AS"/>
</dbReference>
<keyword evidence="11" id="KW-1185">Reference proteome</keyword>
<dbReference type="GO" id="GO:0008837">
    <property type="term" value="F:diaminopimelate epimerase activity"/>
    <property type="evidence" value="ECO:0007669"/>
    <property type="project" value="UniProtKB-UniRule"/>
</dbReference>
<dbReference type="NCBIfam" id="TIGR00652">
    <property type="entry name" value="DapF"/>
    <property type="match status" value="1"/>
</dbReference>
<feature type="active site" evidence="9">
    <location>
        <position position="98"/>
    </location>
</feature>
<evidence type="ECO:0000256" key="9">
    <source>
        <dbReference type="PROSITE-ProRule" id="PRU10125"/>
    </source>
</evidence>
<dbReference type="Pfam" id="PF01678">
    <property type="entry name" value="DAP_epimerase"/>
    <property type="match status" value="2"/>
</dbReference>
<dbReference type="PANTHER" id="PTHR31689">
    <property type="entry name" value="DIAMINOPIMELATE EPIMERASE, CHLOROPLASTIC"/>
    <property type="match status" value="1"/>
</dbReference>
<dbReference type="InterPro" id="IPR001653">
    <property type="entry name" value="DAP_epimerase_DapF"/>
</dbReference>
<feature type="binding site" evidence="8">
    <location>
        <begin position="99"/>
        <end position="100"/>
    </location>
    <ligand>
        <name>substrate</name>
    </ligand>
</feature>
<dbReference type="UniPathway" id="UPA00034">
    <property type="reaction ID" value="UER00025"/>
</dbReference>
<evidence type="ECO:0000256" key="7">
    <source>
        <dbReference type="ARBA" id="ARBA00051712"/>
    </source>
</evidence>
<dbReference type="EC" id="5.1.1.7" evidence="3 8"/>
<evidence type="ECO:0000256" key="3">
    <source>
        <dbReference type="ARBA" id="ARBA00013080"/>
    </source>
</evidence>
<comment type="catalytic activity">
    <reaction evidence="7 8">
        <text>(2S,6S)-2,6-diaminopimelate = meso-2,6-diaminopimelate</text>
        <dbReference type="Rhea" id="RHEA:15393"/>
        <dbReference type="ChEBI" id="CHEBI:57609"/>
        <dbReference type="ChEBI" id="CHEBI:57791"/>
        <dbReference type="EC" id="5.1.1.7"/>
    </reaction>
</comment>
<dbReference type="HAMAP" id="MF_00197">
    <property type="entry name" value="DAP_epimerase"/>
    <property type="match status" value="1"/>
</dbReference>
<feature type="binding site" evidence="8">
    <location>
        <position position="22"/>
    </location>
    <ligand>
        <name>substrate</name>
    </ligand>
</feature>
<evidence type="ECO:0000313" key="11">
    <source>
        <dbReference type="Proteomes" id="UP000550729"/>
    </source>
</evidence>
<keyword evidence="6 8" id="KW-0413">Isomerase</keyword>
<comment type="pathway">
    <text evidence="1 8">Amino-acid biosynthesis; L-lysine biosynthesis via DAP pathway; DL-2,6-diaminopimelate from LL-2,6-diaminopimelate: step 1/1.</text>
</comment>
<dbReference type="Gene3D" id="3.10.310.10">
    <property type="entry name" value="Diaminopimelate Epimerase, Chain A, domain 1"/>
    <property type="match status" value="2"/>
</dbReference>
<evidence type="ECO:0000313" key="10">
    <source>
        <dbReference type="EMBL" id="NMN99914.1"/>
    </source>
</evidence>
<evidence type="ECO:0000256" key="6">
    <source>
        <dbReference type="ARBA" id="ARBA00023235"/>
    </source>
</evidence>
<dbReference type="Proteomes" id="UP000550729">
    <property type="component" value="Unassembled WGS sequence"/>
</dbReference>
<feature type="binding site" evidence="8">
    <location>
        <position position="89"/>
    </location>
    <ligand>
        <name>substrate</name>
    </ligand>
</feature>
<accession>A0A848KSR1</accession>
<organism evidence="10 11">
    <name type="scientific">Gordonia asplenii</name>
    <dbReference type="NCBI Taxonomy" id="2725283"/>
    <lineage>
        <taxon>Bacteria</taxon>
        <taxon>Bacillati</taxon>
        <taxon>Actinomycetota</taxon>
        <taxon>Actinomycetes</taxon>
        <taxon>Mycobacteriales</taxon>
        <taxon>Gordoniaceae</taxon>
        <taxon>Gordonia</taxon>
    </lineage>
</organism>
<evidence type="ECO:0000256" key="5">
    <source>
        <dbReference type="ARBA" id="ARBA00023154"/>
    </source>
</evidence>
<feature type="active site" description="Proton acceptor" evidence="8">
    <location>
        <position position="241"/>
    </location>
</feature>
<feature type="binding site" evidence="8">
    <location>
        <position position="174"/>
    </location>
    <ligand>
        <name>substrate</name>
    </ligand>
</feature>
<feature type="active site" description="Proton donor" evidence="8">
    <location>
        <position position="98"/>
    </location>
</feature>
<feature type="binding site" evidence="8">
    <location>
        <begin position="242"/>
        <end position="243"/>
    </location>
    <ligand>
        <name>substrate</name>
    </ligand>
</feature>
<comment type="caution">
    <text evidence="8">Lacks conserved residue(s) required for the propagation of feature annotation.</text>
</comment>
<protein>
    <recommendedName>
        <fullName evidence="3 8">Diaminopimelate epimerase</fullName>
        <shortName evidence="8">DAP epimerase</shortName>
        <ecNumber evidence="3 8">5.1.1.7</ecNumber>
    </recommendedName>
    <alternativeName>
        <fullName evidence="8">PLP-independent amino acid racemase</fullName>
    </alternativeName>
</protein>
<feature type="binding site" evidence="8">
    <location>
        <position position="210"/>
    </location>
    <ligand>
        <name>substrate</name>
    </ligand>
</feature>
<reference evidence="10 11" key="1">
    <citation type="submission" date="2020-04" db="EMBL/GenBank/DDBJ databases">
        <title>Gordonia sp. nov. TBRC 11910.</title>
        <authorList>
            <person name="Suriyachadkun C."/>
        </authorList>
    </citation>
    <scope>NUCLEOTIDE SEQUENCE [LARGE SCALE GENOMIC DNA]</scope>
    <source>
        <strain evidence="10 11">TBRC 11910</strain>
    </source>
</reference>
<dbReference type="PANTHER" id="PTHR31689:SF0">
    <property type="entry name" value="DIAMINOPIMELATE EPIMERASE"/>
    <property type="match status" value="1"/>
</dbReference>
<dbReference type="EMBL" id="JABBNB010000001">
    <property type="protein sequence ID" value="NMN99914.1"/>
    <property type="molecule type" value="Genomic_DNA"/>
</dbReference>
<gene>
    <name evidence="8" type="primary">dapF</name>
    <name evidence="10" type="ORF">HH308_01640</name>
</gene>
<evidence type="ECO:0000256" key="2">
    <source>
        <dbReference type="ARBA" id="ARBA00010219"/>
    </source>
</evidence>